<dbReference type="CDD" id="cd04333">
    <property type="entry name" value="ProX_deacylase"/>
    <property type="match status" value="1"/>
</dbReference>
<feature type="domain" description="YbaK/aminoacyl-tRNA synthetase-associated" evidence="1">
    <location>
        <begin position="27"/>
        <end position="142"/>
    </location>
</feature>
<reference evidence="2" key="2">
    <citation type="submission" date="2021-04" db="EMBL/GenBank/DDBJ databases">
        <authorList>
            <person name="Gilroy R."/>
        </authorList>
    </citation>
    <scope>NUCLEOTIDE SEQUENCE</scope>
    <source>
        <strain evidence="2">ChiSjej5B23-15282</strain>
    </source>
</reference>
<proteinExistence type="predicted"/>
<dbReference type="PANTHER" id="PTHR30411:SF1">
    <property type="entry name" value="CYTOPLASMIC PROTEIN"/>
    <property type="match status" value="1"/>
</dbReference>
<dbReference type="Proteomes" id="UP000824243">
    <property type="component" value="Unassembled WGS sequence"/>
</dbReference>
<dbReference type="InterPro" id="IPR007214">
    <property type="entry name" value="YbaK/aa-tRNA-synth-assoc-dom"/>
</dbReference>
<dbReference type="Pfam" id="PF04073">
    <property type="entry name" value="tRNA_edit"/>
    <property type="match status" value="1"/>
</dbReference>
<dbReference type="GO" id="GO:0002161">
    <property type="term" value="F:aminoacyl-tRNA deacylase activity"/>
    <property type="evidence" value="ECO:0007669"/>
    <property type="project" value="InterPro"/>
</dbReference>
<dbReference type="Gene3D" id="3.90.960.10">
    <property type="entry name" value="YbaK/aminoacyl-tRNA synthetase-associated domain"/>
    <property type="match status" value="1"/>
</dbReference>
<accession>A0A9D1VXK4</accession>
<sequence length="158" mass="17198">MSVEIVKDYFKKNNIDKEILEFPVSSATVELAAQAVGVEPARIAKTLSFYTKEKDAAILIVTAGDMKIDNSKFKQFFGMKAKMLAPEDVEPLTGHAIGGVCPFGNPESTTVYLDVSMKRFETVFPAAGSGNSAVELTCGELEQYACAKEWIDVCKPMS</sequence>
<evidence type="ECO:0000313" key="3">
    <source>
        <dbReference type="Proteomes" id="UP000824243"/>
    </source>
</evidence>
<dbReference type="PANTHER" id="PTHR30411">
    <property type="entry name" value="CYTOPLASMIC PROTEIN"/>
    <property type="match status" value="1"/>
</dbReference>
<dbReference type="SUPFAM" id="SSF55826">
    <property type="entry name" value="YbaK/ProRS associated domain"/>
    <property type="match status" value="1"/>
</dbReference>
<evidence type="ECO:0000259" key="1">
    <source>
        <dbReference type="Pfam" id="PF04073"/>
    </source>
</evidence>
<organism evidence="2 3">
    <name type="scientific">Candidatus Mediterraneibacter caccavium</name>
    <dbReference type="NCBI Taxonomy" id="2838661"/>
    <lineage>
        <taxon>Bacteria</taxon>
        <taxon>Bacillati</taxon>
        <taxon>Bacillota</taxon>
        <taxon>Clostridia</taxon>
        <taxon>Lachnospirales</taxon>
        <taxon>Lachnospiraceae</taxon>
        <taxon>Mediterraneibacter</taxon>
    </lineage>
</organism>
<evidence type="ECO:0000313" key="2">
    <source>
        <dbReference type="EMBL" id="HIX48495.1"/>
    </source>
</evidence>
<dbReference type="InterPro" id="IPR036754">
    <property type="entry name" value="YbaK/aa-tRNA-synt-asso_dom_sf"/>
</dbReference>
<reference evidence="2" key="1">
    <citation type="journal article" date="2021" name="PeerJ">
        <title>Extensive microbial diversity within the chicken gut microbiome revealed by metagenomics and culture.</title>
        <authorList>
            <person name="Gilroy R."/>
            <person name="Ravi A."/>
            <person name="Getino M."/>
            <person name="Pursley I."/>
            <person name="Horton D.L."/>
            <person name="Alikhan N.F."/>
            <person name="Baker D."/>
            <person name="Gharbi K."/>
            <person name="Hall N."/>
            <person name="Watson M."/>
            <person name="Adriaenssens E.M."/>
            <person name="Foster-Nyarko E."/>
            <person name="Jarju S."/>
            <person name="Secka A."/>
            <person name="Antonio M."/>
            <person name="Oren A."/>
            <person name="Chaudhuri R.R."/>
            <person name="La Ragione R."/>
            <person name="Hildebrand F."/>
            <person name="Pallen M.J."/>
        </authorList>
    </citation>
    <scope>NUCLEOTIDE SEQUENCE</scope>
    <source>
        <strain evidence="2">ChiSjej5B23-15282</strain>
    </source>
</reference>
<protein>
    <submittedName>
        <fullName evidence="2">YbaK/EbsC family protein</fullName>
    </submittedName>
</protein>
<dbReference type="AlphaFoldDB" id="A0A9D1VXK4"/>
<comment type="caution">
    <text evidence="2">The sequence shown here is derived from an EMBL/GenBank/DDBJ whole genome shotgun (WGS) entry which is preliminary data.</text>
</comment>
<gene>
    <name evidence="2" type="ORF">H9981_05735</name>
</gene>
<name>A0A9D1VXK4_9FIRM</name>
<dbReference type="EMBL" id="DXFA01000101">
    <property type="protein sequence ID" value="HIX48495.1"/>
    <property type="molecule type" value="Genomic_DNA"/>
</dbReference>